<comment type="caution">
    <text evidence="2">The sequence shown here is derived from an EMBL/GenBank/DDBJ whole genome shotgun (WGS) entry which is preliminary data.</text>
</comment>
<dbReference type="EMBL" id="LXQA010473965">
    <property type="protein sequence ID" value="MCI54084.1"/>
    <property type="molecule type" value="Genomic_DNA"/>
</dbReference>
<accession>A0A392T0R5</accession>
<reference evidence="2 3" key="1">
    <citation type="journal article" date="2018" name="Front. Plant Sci.">
        <title>Red Clover (Trifolium pratense) and Zigzag Clover (T. medium) - A Picture of Genomic Similarities and Differences.</title>
        <authorList>
            <person name="Dluhosova J."/>
            <person name="Istvanek J."/>
            <person name="Nedelnik J."/>
            <person name="Repkova J."/>
        </authorList>
    </citation>
    <scope>NUCLEOTIDE SEQUENCE [LARGE SCALE GENOMIC DNA]</scope>
    <source>
        <strain evidence="3">cv. 10/8</strain>
        <tissue evidence="2">Leaf</tissue>
    </source>
</reference>
<dbReference type="Proteomes" id="UP000265520">
    <property type="component" value="Unassembled WGS sequence"/>
</dbReference>
<organism evidence="2 3">
    <name type="scientific">Trifolium medium</name>
    <dbReference type="NCBI Taxonomy" id="97028"/>
    <lineage>
        <taxon>Eukaryota</taxon>
        <taxon>Viridiplantae</taxon>
        <taxon>Streptophyta</taxon>
        <taxon>Embryophyta</taxon>
        <taxon>Tracheophyta</taxon>
        <taxon>Spermatophyta</taxon>
        <taxon>Magnoliopsida</taxon>
        <taxon>eudicotyledons</taxon>
        <taxon>Gunneridae</taxon>
        <taxon>Pentapetalae</taxon>
        <taxon>rosids</taxon>
        <taxon>fabids</taxon>
        <taxon>Fabales</taxon>
        <taxon>Fabaceae</taxon>
        <taxon>Papilionoideae</taxon>
        <taxon>50 kb inversion clade</taxon>
        <taxon>NPAAA clade</taxon>
        <taxon>Hologalegina</taxon>
        <taxon>IRL clade</taxon>
        <taxon>Trifolieae</taxon>
        <taxon>Trifolium</taxon>
    </lineage>
</organism>
<evidence type="ECO:0000313" key="3">
    <source>
        <dbReference type="Proteomes" id="UP000265520"/>
    </source>
</evidence>
<keyword evidence="3" id="KW-1185">Reference proteome</keyword>
<proteinExistence type="predicted"/>
<evidence type="ECO:0000256" key="1">
    <source>
        <dbReference type="SAM" id="MobiDB-lite"/>
    </source>
</evidence>
<feature type="compositionally biased region" description="Basic and acidic residues" evidence="1">
    <location>
        <begin position="28"/>
        <end position="38"/>
    </location>
</feature>
<name>A0A392T0R5_9FABA</name>
<protein>
    <submittedName>
        <fullName evidence="2">Uncharacterized protein</fullName>
    </submittedName>
</protein>
<feature type="compositionally biased region" description="Basic and acidic residues" evidence="1">
    <location>
        <begin position="1"/>
        <end position="11"/>
    </location>
</feature>
<feature type="region of interest" description="Disordered" evidence="1">
    <location>
        <begin position="1"/>
        <end position="46"/>
    </location>
</feature>
<sequence>MYRKTILEMGKKPPSLQTSEDGEGVQRLTERQTGKRPQEIPVDNTQPIVPATSADITAVLAALR</sequence>
<dbReference type="AlphaFoldDB" id="A0A392T0R5"/>
<evidence type="ECO:0000313" key="2">
    <source>
        <dbReference type="EMBL" id="MCI54084.1"/>
    </source>
</evidence>